<gene>
    <name evidence="1" type="ORF">BB561_004394</name>
</gene>
<sequence length="406" mass="47255">MDFDGSVLLEIANNPTFQLPNTALDQDISNAVDWYINTLSNFCQGDEPWLEPEFISTCESFFDSFLYKNYSASTYDHKNVIYSAIHFLREIIDNSALYPFEYNNRIDQLTEFLLDYVEKTFEFQYEDYTQTATLLLLFFKSVDSQRQDFNIGVGTNDILYKLKNKEKSVTDSRLLEMQVRSNLFRKLEHRLGRIKGFSQNVVFILNRASAELELENTCEFDYKILKLYLQSLESLLTSSQYIEKKYKLGEISLMLVQMLRLLLQDNSTGLVNKNSSNYARFKENKIYRANSVFVSACNDDSCDDSDVTYLPHTSYRRTSNVSDAAINTRHRDIEDNNQIKQISRSLSNNVDTISVKTMKEDNTSELYQNCMDTKNNTDRRVTRKLIELCLKRCREAQVINCSSPTL</sequence>
<evidence type="ECO:0008006" key="3">
    <source>
        <dbReference type="Google" id="ProtNLM"/>
    </source>
</evidence>
<evidence type="ECO:0000313" key="1">
    <source>
        <dbReference type="EMBL" id="PVU91429.1"/>
    </source>
</evidence>
<organism evidence="1 2">
    <name type="scientific">Smittium simulii</name>
    <dbReference type="NCBI Taxonomy" id="133385"/>
    <lineage>
        <taxon>Eukaryota</taxon>
        <taxon>Fungi</taxon>
        <taxon>Fungi incertae sedis</taxon>
        <taxon>Zoopagomycota</taxon>
        <taxon>Kickxellomycotina</taxon>
        <taxon>Harpellomycetes</taxon>
        <taxon>Harpellales</taxon>
        <taxon>Legeriomycetaceae</taxon>
        <taxon>Smittium</taxon>
    </lineage>
</organism>
<comment type="caution">
    <text evidence="1">The sequence shown here is derived from an EMBL/GenBank/DDBJ whole genome shotgun (WGS) entry which is preliminary data.</text>
</comment>
<dbReference type="Proteomes" id="UP000245383">
    <property type="component" value="Unassembled WGS sequence"/>
</dbReference>
<dbReference type="EMBL" id="MBFR01000200">
    <property type="protein sequence ID" value="PVU91429.1"/>
    <property type="molecule type" value="Genomic_DNA"/>
</dbReference>
<keyword evidence="2" id="KW-1185">Reference proteome</keyword>
<name>A0A2T9YGJ7_9FUNG</name>
<protein>
    <recommendedName>
        <fullName evidence="3">SPIN90/Ldb17 leucine-rich domain-containing protein</fullName>
    </recommendedName>
</protein>
<proteinExistence type="predicted"/>
<accession>A0A2T9YGJ7</accession>
<reference evidence="1 2" key="1">
    <citation type="journal article" date="2018" name="MBio">
        <title>Comparative Genomics Reveals the Core Gene Toolbox for the Fungus-Insect Symbiosis.</title>
        <authorList>
            <person name="Wang Y."/>
            <person name="Stata M."/>
            <person name="Wang W."/>
            <person name="Stajich J.E."/>
            <person name="White M.M."/>
            <person name="Moncalvo J.M."/>
        </authorList>
    </citation>
    <scope>NUCLEOTIDE SEQUENCE [LARGE SCALE GENOMIC DNA]</scope>
    <source>
        <strain evidence="1 2">SWE-8-4</strain>
    </source>
</reference>
<dbReference type="STRING" id="133385.A0A2T9YGJ7"/>
<dbReference type="AlphaFoldDB" id="A0A2T9YGJ7"/>
<dbReference type="OrthoDB" id="445362at2759"/>
<evidence type="ECO:0000313" key="2">
    <source>
        <dbReference type="Proteomes" id="UP000245383"/>
    </source>
</evidence>